<feature type="compositionally biased region" description="Polar residues" evidence="1">
    <location>
        <begin position="36"/>
        <end position="46"/>
    </location>
</feature>
<organism evidence="2 3">
    <name type="scientific">Piptocephalis cylindrospora</name>
    <dbReference type="NCBI Taxonomy" id="1907219"/>
    <lineage>
        <taxon>Eukaryota</taxon>
        <taxon>Fungi</taxon>
        <taxon>Fungi incertae sedis</taxon>
        <taxon>Zoopagomycota</taxon>
        <taxon>Zoopagomycotina</taxon>
        <taxon>Zoopagomycetes</taxon>
        <taxon>Zoopagales</taxon>
        <taxon>Piptocephalidaceae</taxon>
        <taxon>Piptocephalis</taxon>
    </lineage>
</organism>
<proteinExistence type="predicted"/>
<evidence type="ECO:0000313" key="3">
    <source>
        <dbReference type="Proteomes" id="UP000267251"/>
    </source>
</evidence>
<evidence type="ECO:0000313" key="2">
    <source>
        <dbReference type="EMBL" id="RKP13993.1"/>
    </source>
</evidence>
<name>A0A4P9Y508_9FUNG</name>
<feature type="compositionally biased region" description="Polar residues" evidence="1">
    <location>
        <begin position="12"/>
        <end position="29"/>
    </location>
</feature>
<dbReference type="EMBL" id="KZ987906">
    <property type="protein sequence ID" value="RKP13993.1"/>
    <property type="molecule type" value="Genomic_DNA"/>
</dbReference>
<dbReference type="AlphaFoldDB" id="A0A4P9Y508"/>
<dbReference type="OrthoDB" id="3243290at2759"/>
<reference evidence="3" key="1">
    <citation type="journal article" date="2018" name="Nat. Microbiol.">
        <title>Leveraging single-cell genomics to expand the fungal tree of life.</title>
        <authorList>
            <person name="Ahrendt S.R."/>
            <person name="Quandt C.A."/>
            <person name="Ciobanu D."/>
            <person name="Clum A."/>
            <person name="Salamov A."/>
            <person name="Andreopoulos B."/>
            <person name="Cheng J.F."/>
            <person name="Woyke T."/>
            <person name="Pelin A."/>
            <person name="Henrissat B."/>
            <person name="Reynolds N.K."/>
            <person name="Benny G.L."/>
            <person name="Smith M.E."/>
            <person name="James T.Y."/>
            <person name="Grigoriev I.V."/>
        </authorList>
    </citation>
    <scope>NUCLEOTIDE SEQUENCE [LARGE SCALE GENOMIC DNA]</scope>
</reference>
<evidence type="ECO:0000256" key="1">
    <source>
        <dbReference type="SAM" id="MobiDB-lite"/>
    </source>
</evidence>
<gene>
    <name evidence="2" type="ORF">BJ684DRAFT_15651</name>
</gene>
<feature type="region of interest" description="Disordered" evidence="1">
    <location>
        <begin position="1"/>
        <end position="48"/>
    </location>
</feature>
<keyword evidence="3" id="KW-1185">Reference proteome</keyword>
<protein>
    <submittedName>
        <fullName evidence="2">Uncharacterized protein</fullName>
    </submittedName>
</protein>
<sequence>MPSPMNLRTRGPESSSQRTSPNPEETASAYSPAPSVDTNETANSVPSEDIDDFLSSFTFTGDRVRPDNCLDPHKVIYGYSDGNAPQPSKLRFSSTSLPQIPDIHARVDVDSIIWNLQDLPVTVPIKIFPDPIYSFKITGNHQHVSCPGIIKNVAMSRAPSYLFGRIESDITIHLIFPQLRHYLSEGGQNYIPRELLRLWYEKVVYRACEECLEPDLVNYMRPTMSNAANFDPRGMIGHSMQPHEALRLSHVIRRVVDRDDFLRSRFGGYFFHVSCKGMKCRSKISLSTLADPVAMRFWIGTTVHRYAGVIQEEFRRHMMLDVGVDFIATREALEAHGPVHLLWKKEAATQITMGLPREPKVREWWLSSEVAGTTVDRGPNQVIDFSQDFPDVLYVQTYHGDKLVISGAKDHWMGRLTGGDMQWSNRRMADSWEMLMSGIEDGVRRPWHTRVEVRMSSRLFYGTDDLGGLMDVADDICRNAVDHFFSLPSLLVARYKAASLWIVREGAMAVDAQGESYIGRPERELFMNFLAGLYRGFYRGIYFCYSRTSIFGLEGITGPAWTNGRREEGVEEGTESTRSEEGTIGSILGAAELEMLFGGDAGDGTEWGIHTPISIARRIILLFKQDMIASTETFQTTRNVLEWDLEAVRGAIPRRIEKHISSRKIAKTWKELFLYLFPSRELLQDPDARELYMFPSRWTSIKYLHSFLTIQDLLFQRQARLPRGSASAFREELWARFQEVDCVVRGSLRANFAEVTGGCLRVDLRDSASER</sequence>
<accession>A0A4P9Y508</accession>
<dbReference type="Proteomes" id="UP000267251">
    <property type="component" value="Unassembled WGS sequence"/>
</dbReference>